<dbReference type="RefSeq" id="WP_000397121.1">
    <property type="nucleotide sequence ID" value="NZ_CP012604.1"/>
</dbReference>
<dbReference type="GeneID" id="61141352"/>
<evidence type="ECO:0000313" key="2">
    <source>
        <dbReference type="Proteomes" id="UP000056502"/>
    </source>
</evidence>
<gene>
    <name evidence="1" type="ORF">G436_4713</name>
</gene>
<protein>
    <recommendedName>
        <fullName evidence="3">Lipoprotein</fullName>
    </recommendedName>
</protein>
<dbReference type="PATRIC" id="fig|1279460.3.peg.4818"/>
<organism evidence="1">
    <name type="scientific">Leptospira interrogans serovar Hardjo str. Norma</name>
    <dbReference type="NCBI Taxonomy" id="1279460"/>
    <lineage>
        <taxon>Bacteria</taxon>
        <taxon>Pseudomonadati</taxon>
        <taxon>Spirochaetota</taxon>
        <taxon>Spirochaetia</taxon>
        <taxon>Leptospirales</taxon>
        <taxon>Leptospiraceae</taxon>
        <taxon>Leptospira</taxon>
    </lineage>
</organism>
<evidence type="ECO:0008006" key="3">
    <source>
        <dbReference type="Google" id="ProtNLM"/>
    </source>
</evidence>
<dbReference type="Proteomes" id="UP000056502">
    <property type="component" value="Chromosome II"/>
</dbReference>
<dbReference type="AlphaFoldDB" id="A0A0M5L9H1"/>
<proteinExistence type="predicted"/>
<name>A0A0M5L9H1_LEPIR</name>
<accession>A0A0M5L9H1</accession>
<reference evidence="1 2" key="1">
    <citation type="journal article" date="2015" name="Genome Announc.">
        <title>Whole-Genome Sequence of Leptospira interrogans Serovar Hardjo Subtype Hardjoprajitno Strain Norma, Isolated from Cattle in a Leptospirosis Outbreak in Brazil.</title>
        <authorList>
            <person name="Cosate M.R."/>
            <person name="Soares S.C."/>
            <person name="Mendes T.A."/>
            <person name="Raittz R.T."/>
            <person name="Moreira E.C."/>
            <person name="Leite R."/>
            <person name="Fernandes G.R."/>
            <person name="Haddad J.P."/>
            <person name="Ortega J.M."/>
        </authorList>
    </citation>
    <scope>NUCLEOTIDE SEQUENCE [LARGE SCALE GENOMIC DNA]</scope>
    <source>
        <strain evidence="1 2">Norma</strain>
    </source>
</reference>
<sequence length="257" mass="29565">MEFSTILMFSLKKKQYYLLSFTIYISLIEFCSFNHSKTENLPTLKTTLPLLSGEYYSNIQKLEEGYFVRQLFLDTTRKQNKFVFVQLSVTLSKNREETRIEGIVKFTARGAELIPESCRVFTNKESGNRWALVRAYDCDHLSFQIESNRPNFIFIEPDFMPGNSIGVYRKSASSDPSKISALVLESNGKILEVWGLRLSRVRKNATVVLEKENGQKYSVRALETIETTGQVTAEKIPIEKGDILLYDNHINFGSFVY</sequence>
<dbReference type="EMBL" id="CP012604">
    <property type="protein sequence ID" value="ALE41840.1"/>
    <property type="molecule type" value="Genomic_DNA"/>
</dbReference>
<evidence type="ECO:0000313" key="1">
    <source>
        <dbReference type="EMBL" id="ALE41840.1"/>
    </source>
</evidence>